<reference evidence="4" key="1">
    <citation type="journal article" date="2020" name="Cell">
        <title>Large-Scale Comparative Analyses of Tick Genomes Elucidate Their Genetic Diversity and Vector Capacities.</title>
        <authorList>
            <consortium name="Tick Genome and Microbiome Consortium (TIGMIC)"/>
            <person name="Jia N."/>
            <person name="Wang J."/>
            <person name="Shi W."/>
            <person name="Du L."/>
            <person name="Sun Y."/>
            <person name="Zhan W."/>
            <person name="Jiang J.F."/>
            <person name="Wang Q."/>
            <person name="Zhang B."/>
            <person name="Ji P."/>
            <person name="Bell-Sakyi L."/>
            <person name="Cui X.M."/>
            <person name="Yuan T.T."/>
            <person name="Jiang B.G."/>
            <person name="Yang W.F."/>
            <person name="Lam T.T."/>
            <person name="Chang Q.C."/>
            <person name="Ding S.J."/>
            <person name="Wang X.J."/>
            <person name="Zhu J.G."/>
            <person name="Ruan X.D."/>
            <person name="Zhao L."/>
            <person name="Wei J.T."/>
            <person name="Ye R.Z."/>
            <person name="Que T.C."/>
            <person name="Du C.H."/>
            <person name="Zhou Y.H."/>
            <person name="Cheng J.X."/>
            <person name="Dai P.F."/>
            <person name="Guo W.B."/>
            <person name="Han X.H."/>
            <person name="Huang E.J."/>
            <person name="Li L.F."/>
            <person name="Wei W."/>
            <person name="Gao Y.C."/>
            <person name="Liu J.Z."/>
            <person name="Shao H.Z."/>
            <person name="Wang X."/>
            <person name="Wang C.C."/>
            <person name="Yang T.C."/>
            <person name="Huo Q.B."/>
            <person name="Li W."/>
            <person name="Chen H.Y."/>
            <person name="Chen S.E."/>
            <person name="Zhou L.G."/>
            <person name="Ni X.B."/>
            <person name="Tian J.H."/>
            <person name="Sheng Y."/>
            <person name="Liu T."/>
            <person name="Pan Y.S."/>
            <person name="Xia L.Y."/>
            <person name="Li J."/>
            <person name="Zhao F."/>
            <person name="Cao W.C."/>
        </authorList>
    </citation>
    <scope>NUCLEOTIDE SEQUENCE</scope>
    <source>
        <strain evidence="4">Rmic-2018</strain>
    </source>
</reference>
<keyword evidence="5" id="KW-1185">Reference proteome</keyword>
<feature type="compositionally biased region" description="Low complexity" evidence="2">
    <location>
        <begin position="156"/>
        <end position="168"/>
    </location>
</feature>
<dbReference type="PRINTS" id="PR00081">
    <property type="entry name" value="GDHRDH"/>
</dbReference>
<evidence type="ECO:0000256" key="2">
    <source>
        <dbReference type="SAM" id="MobiDB-lite"/>
    </source>
</evidence>
<protein>
    <recommendedName>
        <fullName evidence="6">Dehydrogenase with different specificities related to short-chain alcohol dehydrogenase</fullName>
    </recommendedName>
</protein>
<comment type="caution">
    <text evidence="4">The sequence shown here is derived from an EMBL/GenBank/DDBJ whole genome shotgun (WGS) entry which is preliminary data.</text>
</comment>
<keyword evidence="3" id="KW-0812">Transmembrane</keyword>
<dbReference type="AlphaFoldDB" id="A0A9J6DY99"/>
<evidence type="ECO:0008006" key="6">
    <source>
        <dbReference type="Google" id="ProtNLM"/>
    </source>
</evidence>
<dbReference type="Proteomes" id="UP000821866">
    <property type="component" value="Chromosome 4"/>
</dbReference>
<evidence type="ECO:0000313" key="5">
    <source>
        <dbReference type="Proteomes" id="UP000821866"/>
    </source>
</evidence>
<accession>A0A9J6DY99</accession>
<name>A0A9J6DY99_RHIMP</name>
<dbReference type="Gene3D" id="3.40.50.720">
    <property type="entry name" value="NAD(P)-binding Rossmann-like Domain"/>
    <property type="match status" value="1"/>
</dbReference>
<dbReference type="VEuPathDB" id="VectorBase:LOC119167895"/>
<keyword evidence="1" id="KW-0560">Oxidoreductase</keyword>
<dbReference type="Pfam" id="PF00106">
    <property type="entry name" value="adh_short"/>
    <property type="match status" value="1"/>
</dbReference>
<sequence length="179" mass="19114">MTIRRGHSTLVAVDELLLVGTRCTVPAIIVLLVVISCVIATVFTFKALSRKTQKTEKCATDSQDDVDMRGKTVVVTGGNAGIGFETALQLSRLGARVIVACRCESKGRAAVETIRRATGNDKVEFASLDVGSLTSVRRFANELLATEERLDVLVNNAGSQDQASSSDQGKPKMPLGPKH</sequence>
<keyword evidence="3" id="KW-1133">Transmembrane helix</keyword>
<proteinExistence type="predicted"/>
<dbReference type="InterPro" id="IPR036291">
    <property type="entry name" value="NAD(P)-bd_dom_sf"/>
</dbReference>
<keyword evidence="3" id="KW-0472">Membrane</keyword>
<dbReference type="InterPro" id="IPR002347">
    <property type="entry name" value="SDR_fam"/>
</dbReference>
<feature type="region of interest" description="Disordered" evidence="2">
    <location>
        <begin position="156"/>
        <end position="179"/>
    </location>
</feature>
<dbReference type="SUPFAM" id="SSF51735">
    <property type="entry name" value="NAD(P)-binding Rossmann-fold domains"/>
    <property type="match status" value="1"/>
</dbReference>
<evidence type="ECO:0000256" key="1">
    <source>
        <dbReference type="ARBA" id="ARBA00023002"/>
    </source>
</evidence>
<dbReference type="EMBL" id="JABSTU010000006">
    <property type="protein sequence ID" value="KAH8027199.1"/>
    <property type="molecule type" value="Genomic_DNA"/>
</dbReference>
<dbReference type="PANTHER" id="PTHR43157:SF31">
    <property type="entry name" value="PHOSPHATIDYLINOSITOL-GLYCAN BIOSYNTHESIS CLASS F PROTEIN"/>
    <property type="match status" value="1"/>
</dbReference>
<feature type="transmembrane region" description="Helical" evidence="3">
    <location>
        <begin position="25"/>
        <end position="45"/>
    </location>
</feature>
<evidence type="ECO:0000313" key="4">
    <source>
        <dbReference type="EMBL" id="KAH8027199.1"/>
    </source>
</evidence>
<evidence type="ECO:0000256" key="3">
    <source>
        <dbReference type="SAM" id="Phobius"/>
    </source>
</evidence>
<organism evidence="4 5">
    <name type="scientific">Rhipicephalus microplus</name>
    <name type="common">Cattle tick</name>
    <name type="synonym">Boophilus microplus</name>
    <dbReference type="NCBI Taxonomy" id="6941"/>
    <lineage>
        <taxon>Eukaryota</taxon>
        <taxon>Metazoa</taxon>
        <taxon>Ecdysozoa</taxon>
        <taxon>Arthropoda</taxon>
        <taxon>Chelicerata</taxon>
        <taxon>Arachnida</taxon>
        <taxon>Acari</taxon>
        <taxon>Parasitiformes</taxon>
        <taxon>Ixodida</taxon>
        <taxon>Ixodoidea</taxon>
        <taxon>Ixodidae</taxon>
        <taxon>Rhipicephalinae</taxon>
        <taxon>Rhipicephalus</taxon>
        <taxon>Boophilus</taxon>
    </lineage>
</organism>
<dbReference type="GO" id="GO:0016491">
    <property type="term" value="F:oxidoreductase activity"/>
    <property type="evidence" value="ECO:0007669"/>
    <property type="project" value="UniProtKB-KW"/>
</dbReference>
<gene>
    <name evidence="4" type="ORF">HPB51_003641</name>
</gene>
<reference evidence="4" key="2">
    <citation type="submission" date="2021-09" db="EMBL/GenBank/DDBJ databases">
        <authorList>
            <person name="Jia N."/>
            <person name="Wang J."/>
            <person name="Shi W."/>
            <person name="Du L."/>
            <person name="Sun Y."/>
            <person name="Zhan W."/>
            <person name="Jiang J."/>
            <person name="Wang Q."/>
            <person name="Zhang B."/>
            <person name="Ji P."/>
            <person name="Sakyi L.B."/>
            <person name="Cui X."/>
            <person name="Yuan T."/>
            <person name="Jiang B."/>
            <person name="Yang W."/>
            <person name="Lam T.T.-Y."/>
            <person name="Chang Q."/>
            <person name="Ding S."/>
            <person name="Wang X."/>
            <person name="Zhu J."/>
            <person name="Ruan X."/>
            <person name="Zhao L."/>
            <person name="Wei J."/>
            <person name="Que T."/>
            <person name="Du C."/>
            <person name="Cheng J."/>
            <person name="Dai P."/>
            <person name="Han X."/>
            <person name="Huang E."/>
            <person name="Gao Y."/>
            <person name="Liu J."/>
            <person name="Shao H."/>
            <person name="Ye R."/>
            <person name="Li L."/>
            <person name="Wei W."/>
            <person name="Wang X."/>
            <person name="Wang C."/>
            <person name="Huo Q."/>
            <person name="Li W."/>
            <person name="Guo W."/>
            <person name="Chen H."/>
            <person name="Chen S."/>
            <person name="Zhou L."/>
            <person name="Zhou L."/>
            <person name="Ni X."/>
            <person name="Tian J."/>
            <person name="Zhou Y."/>
            <person name="Sheng Y."/>
            <person name="Liu T."/>
            <person name="Pan Y."/>
            <person name="Xia L."/>
            <person name="Li J."/>
            <person name="Zhao F."/>
            <person name="Cao W."/>
        </authorList>
    </citation>
    <scope>NUCLEOTIDE SEQUENCE</scope>
    <source>
        <strain evidence="4">Rmic-2018</strain>
        <tissue evidence="4">Larvae</tissue>
    </source>
</reference>
<dbReference type="PANTHER" id="PTHR43157">
    <property type="entry name" value="PHOSPHATIDYLINOSITOL-GLYCAN BIOSYNTHESIS CLASS F PROTEIN-RELATED"/>
    <property type="match status" value="1"/>
</dbReference>